<dbReference type="EC" id="2.7.13.3" evidence="2"/>
<accession>A0ABQ6LP37</accession>
<dbReference type="SMART" id="SM00388">
    <property type="entry name" value="HisKA"/>
    <property type="match status" value="1"/>
</dbReference>
<evidence type="ECO:0000259" key="9">
    <source>
        <dbReference type="PROSITE" id="PS50110"/>
    </source>
</evidence>
<feature type="domain" description="Response regulatory" evidence="9">
    <location>
        <begin position="798"/>
        <end position="917"/>
    </location>
</feature>
<dbReference type="CDD" id="cd16922">
    <property type="entry name" value="HATPase_EvgS-ArcB-TorS-like"/>
    <property type="match status" value="1"/>
</dbReference>
<dbReference type="InterPro" id="IPR011006">
    <property type="entry name" value="CheY-like_superfamily"/>
</dbReference>
<dbReference type="InterPro" id="IPR000014">
    <property type="entry name" value="PAS"/>
</dbReference>
<dbReference type="CDD" id="cd17546">
    <property type="entry name" value="REC_hyHK_CKI1_RcsC-like"/>
    <property type="match status" value="1"/>
</dbReference>
<dbReference type="SMART" id="SM00448">
    <property type="entry name" value="REC"/>
    <property type="match status" value="1"/>
</dbReference>
<dbReference type="Pfam" id="PF08448">
    <property type="entry name" value="PAS_4"/>
    <property type="match status" value="1"/>
</dbReference>
<evidence type="ECO:0000256" key="1">
    <source>
        <dbReference type="ARBA" id="ARBA00000085"/>
    </source>
</evidence>
<dbReference type="SMART" id="SM00086">
    <property type="entry name" value="PAC"/>
    <property type="match status" value="2"/>
</dbReference>
<evidence type="ECO:0000256" key="2">
    <source>
        <dbReference type="ARBA" id="ARBA00012438"/>
    </source>
</evidence>
<name>A0ABQ6LP37_9RHOB</name>
<dbReference type="InterPro" id="IPR003661">
    <property type="entry name" value="HisK_dim/P_dom"/>
</dbReference>
<proteinExistence type="predicted"/>
<feature type="domain" description="PAC" evidence="11">
    <location>
        <begin position="494"/>
        <end position="546"/>
    </location>
</feature>
<dbReference type="InterPro" id="IPR004358">
    <property type="entry name" value="Sig_transdc_His_kin-like_C"/>
</dbReference>
<evidence type="ECO:0000256" key="6">
    <source>
        <dbReference type="PROSITE-ProRule" id="PRU00169"/>
    </source>
</evidence>
<evidence type="ECO:0000256" key="5">
    <source>
        <dbReference type="ARBA" id="ARBA00022777"/>
    </source>
</evidence>
<dbReference type="InterPro" id="IPR001789">
    <property type="entry name" value="Sig_transdc_resp-reg_receiver"/>
</dbReference>
<keyword evidence="4" id="KW-0808">Transferase</keyword>
<dbReference type="Pfam" id="PF00072">
    <property type="entry name" value="Response_reg"/>
    <property type="match status" value="1"/>
</dbReference>
<dbReference type="Pfam" id="PF00989">
    <property type="entry name" value="PAS"/>
    <property type="match status" value="1"/>
</dbReference>
<evidence type="ECO:0000256" key="4">
    <source>
        <dbReference type="ARBA" id="ARBA00022679"/>
    </source>
</evidence>
<sequence length="928" mass="102077">MLETRVASSDSHGLGADVYERFFRQADDLFCILGHDGVILAANAAWTTRLGWMPGLLHGMRYVDLLHPADRAVAEAALIRPAAGLPRMVHSLRRADGRYRLLECRPTTVADGAGGSGPEGEGPAEPALFLILRDITEERRSRVLSAEIETVAGVGSWELELESGRMHWSPSVFDIHELDPSNGTPELNEALKFYPEEARLAIDPALEALISESTPFDLDLPFQTARGRRIWVRATAAAEKRNDRVMRIYGTFQDITAARMSQARLEAAERDAQEVRERLFAAVEVLSDGFALYDAEDRLVMCNSRYREIYALSAEVMEPGTPFAEILRFGLERGQYAEALGREEEWLAERLAAHEAGDVSLEQNLAGGRWLRVVEKATPDGGRVGLRIDITELKRHQAELEAANAELTEVLAERDAAKTRFIDIASVSADWFWEQDADLRFTYLSESFEKVNGFDSSDFIGRTREEVRLGLALSGRQPDWEWLHARQLAREPFRDFVYKITDKEGRLRCVRISGAPHYDRNGEFAGYRGVGSDVTELTAAVRRAEEASNAKSRFLANMSHEIRTPMNGVIGMAEILCVTVTDPSQLRMVRTIRESGELLLNIIDDILDFSKIEAGKLELERVEFVPAELARKVENLHVLKAAEKNIAFSVLTSRGVATPRFGDPTRILQILHNLVSNAIKFTEAGEVTVSISCLPGRPMVLEVRDTGIGMSEEQLGSLFEDFSQAESATSRRFGGTGLGMAIVKRLVDAKGGEIEVSSRLGEGTRVRVSLPLAPLAEPVPPAPAEAVFEDVGRLKGLRVLAADDNLTNRTVLSGLLTRLHVDSLTVEGGQEALEAAAEGGFDLVMLDISMPGMDGIETLRALRAMEAAGGRPRVPVIAVTANAMTHQVESYLAAGFDGHVAKPIRADALVLTMLRCLPPRRARRAASG</sequence>
<dbReference type="InterPro" id="IPR005467">
    <property type="entry name" value="His_kinase_dom"/>
</dbReference>
<dbReference type="InterPro" id="IPR035965">
    <property type="entry name" value="PAS-like_dom_sf"/>
</dbReference>
<evidence type="ECO:0000313" key="13">
    <source>
        <dbReference type="Proteomes" id="UP001239909"/>
    </source>
</evidence>
<dbReference type="InterPro" id="IPR036890">
    <property type="entry name" value="HATPase_C_sf"/>
</dbReference>
<feature type="coiled-coil region" evidence="7">
    <location>
        <begin position="386"/>
        <end position="420"/>
    </location>
</feature>
<comment type="catalytic activity">
    <reaction evidence="1">
        <text>ATP + protein L-histidine = ADP + protein N-phospho-L-histidine.</text>
        <dbReference type="EC" id="2.7.13.3"/>
    </reaction>
</comment>
<feature type="domain" description="PAC" evidence="11">
    <location>
        <begin position="216"/>
        <end position="267"/>
    </location>
</feature>
<reference evidence="12 13" key="1">
    <citation type="submission" date="2023-04" db="EMBL/GenBank/DDBJ databases">
        <title>Marinoamorphus aggregata gen. nov., sp. Nov., isolate from tissue of brittle star Ophioplocus japonicus.</title>
        <authorList>
            <person name="Kawano K."/>
            <person name="Sawayama S."/>
            <person name="Nakagawa S."/>
        </authorList>
    </citation>
    <scope>NUCLEOTIDE SEQUENCE [LARGE SCALE GENOMIC DNA]</scope>
    <source>
        <strain evidence="12 13">NKW23</strain>
    </source>
</reference>
<evidence type="ECO:0000259" key="8">
    <source>
        <dbReference type="PROSITE" id="PS50109"/>
    </source>
</evidence>
<dbReference type="InterPro" id="IPR013767">
    <property type="entry name" value="PAS_fold"/>
</dbReference>
<dbReference type="SMART" id="SM00091">
    <property type="entry name" value="PAS"/>
    <property type="match status" value="3"/>
</dbReference>
<keyword evidence="5" id="KW-0418">Kinase</keyword>
<dbReference type="SUPFAM" id="SSF47384">
    <property type="entry name" value="Homodimeric domain of signal transducing histidine kinase"/>
    <property type="match status" value="1"/>
</dbReference>
<evidence type="ECO:0000256" key="7">
    <source>
        <dbReference type="SAM" id="Coils"/>
    </source>
</evidence>
<dbReference type="PROSITE" id="PS50112">
    <property type="entry name" value="PAS"/>
    <property type="match status" value="1"/>
</dbReference>
<dbReference type="Pfam" id="PF12860">
    <property type="entry name" value="PAS_7"/>
    <property type="match status" value="1"/>
</dbReference>
<dbReference type="PANTHER" id="PTHR43047">
    <property type="entry name" value="TWO-COMPONENT HISTIDINE PROTEIN KINASE"/>
    <property type="match status" value="1"/>
</dbReference>
<dbReference type="Gene3D" id="1.10.287.130">
    <property type="match status" value="1"/>
</dbReference>
<dbReference type="SUPFAM" id="SSF55785">
    <property type="entry name" value="PYP-like sensor domain (PAS domain)"/>
    <property type="match status" value="4"/>
</dbReference>
<dbReference type="Proteomes" id="UP001239909">
    <property type="component" value="Unassembled WGS sequence"/>
</dbReference>
<dbReference type="PROSITE" id="PS50110">
    <property type="entry name" value="RESPONSE_REGULATORY"/>
    <property type="match status" value="1"/>
</dbReference>
<dbReference type="Pfam" id="PF02518">
    <property type="entry name" value="HATPase_c"/>
    <property type="match status" value="1"/>
</dbReference>
<dbReference type="SUPFAM" id="SSF52172">
    <property type="entry name" value="CheY-like"/>
    <property type="match status" value="1"/>
</dbReference>
<dbReference type="Gene3D" id="3.30.450.20">
    <property type="entry name" value="PAS domain"/>
    <property type="match status" value="4"/>
</dbReference>
<evidence type="ECO:0000256" key="3">
    <source>
        <dbReference type="ARBA" id="ARBA00022553"/>
    </source>
</evidence>
<dbReference type="InterPro" id="IPR003594">
    <property type="entry name" value="HATPase_dom"/>
</dbReference>
<comment type="caution">
    <text evidence="12">The sequence shown here is derived from an EMBL/GenBank/DDBJ whole genome shotgun (WGS) entry which is preliminary data.</text>
</comment>
<keyword evidence="13" id="KW-1185">Reference proteome</keyword>
<dbReference type="EMBL" id="BSYI01000007">
    <property type="protein sequence ID" value="GMG82030.1"/>
    <property type="molecule type" value="Genomic_DNA"/>
</dbReference>
<keyword evidence="3 6" id="KW-0597">Phosphoprotein</keyword>
<dbReference type="Gene3D" id="3.30.565.10">
    <property type="entry name" value="Histidine kinase-like ATPase, C-terminal domain"/>
    <property type="match status" value="1"/>
</dbReference>
<dbReference type="Pfam" id="PF00512">
    <property type="entry name" value="HisKA"/>
    <property type="match status" value="1"/>
</dbReference>
<evidence type="ECO:0000259" key="11">
    <source>
        <dbReference type="PROSITE" id="PS50113"/>
    </source>
</evidence>
<feature type="domain" description="Histidine kinase" evidence="8">
    <location>
        <begin position="557"/>
        <end position="774"/>
    </location>
</feature>
<feature type="modified residue" description="4-aspartylphosphate" evidence="6">
    <location>
        <position position="847"/>
    </location>
</feature>
<dbReference type="CDD" id="cd00082">
    <property type="entry name" value="HisKA"/>
    <property type="match status" value="1"/>
</dbReference>
<dbReference type="Gene3D" id="3.40.50.2300">
    <property type="match status" value="1"/>
</dbReference>
<dbReference type="PANTHER" id="PTHR43047:SF64">
    <property type="entry name" value="HISTIDINE KINASE CONTAINING CHEY-HOMOLOGOUS RECEIVER DOMAIN AND PAS DOMAIN-RELATED"/>
    <property type="match status" value="1"/>
</dbReference>
<dbReference type="PRINTS" id="PR00344">
    <property type="entry name" value="BCTRLSENSOR"/>
</dbReference>
<gene>
    <name evidence="12" type="ORF">LNKW23_12430</name>
</gene>
<keyword evidence="7" id="KW-0175">Coiled coil</keyword>
<dbReference type="CDD" id="cd00130">
    <property type="entry name" value="PAS"/>
    <property type="match status" value="2"/>
</dbReference>
<dbReference type="InterPro" id="IPR001610">
    <property type="entry name" value="PAC"/>
</dbReference>
<evidence type="ECO:0000259" key="10">
    <source>
        <dbReference type="PROSITE" id="PS50112"/>
    </source>
</evidence>
<dbReference type="SUPFAM" id="SSF55874">
    <property type="entry name" value="ATPase domain of HSP90 chaperone/DNA topoisomerase II/histidine kinase"/>
    <property type="match status" value="1"/>
</dbReference>
<feature type="domain" description="PAS" evidence="10">
    <location>
        <begin position="417"/>
        <end position="463"/>
    </location>
</feature>
<dbReference type="PROSITE" id="PS50109">
    <property type="entry name" value="HIS_KIN"/>
    <property type="match status" value="1"/>
</dbReference>
<organism evidence="12 13">
    <name type="scientific">Paralimibaculum aggregatum</name>
    <dbReference type="NCBI Taxonomy" id="3036245"/>
    <lineage>
        <taxon>Bacteria</taxon>
        <taxon>Pseudomonadati</taxon>
        <taxon>Pseudomonadota</taxon>
        <taxon>Alphaproteobacteria</taxon>
        <taxon>Rhodobacterales</taxon>
        <taxon>Paracoccaceae</taxon>
        <taxon>Paralimibaculum</taxon>
    </lineage>
</organism>
<dbReference type="SMART" id="SM00387">
    <property type="entry name" value="HATPase_c"/>
    <property type="match status" value="1"/>
</dbReference>
<dbReference type="PROSITE" id="PS50113">
    <property type="entry name" value="PAC"/>
    <property type="match status" value="2"/>
</dbReference>
<dbReference type="InterPro" id="IPR013656">
    <property type="entry name" value="PAS_4"/>
</dbReference>
<dbReference type="NCBIfam" id="TIGR00229">
    <property type="entry name" value="sensory_box"/>
    <property type="match status" value="2"/>
</dbReference>
<feature type="coiled-coil region" evidence="7">
    <location>
        <begin position="258"/>
        <end position="285"/>
    </location>
</feature>
<dbReference type="InterPro" id="IPR000700">
    <property type="entry name" value="PAS-assoc_C"/>
</dbReference>
<protein>
    <recommendedName>
        <fullName evidence="2">histidine kinase</fullName>
        <ecNumber evidence="2">2.7.13.3</ecNumber>
    </recommendedName>
</protein>
<dbReference type="InterPro" id="IPR036097">
    <property type="entry name" value="HisK_dim/P_sf"/>
</dbReference>
<evidence type="ECO:0000313" key="12">
    <source>
        <dbReference type="EMBL" id="GMG82030.1"/>
    </source>
</evidence>